<dbReference type="Proteomes" id="UP000027647">
    <property type="component" value="Unassembled WGS sequence"/>
</dbReference>
<gene>
    <name evidence="3" type="ORF">EH31_08540</name>
</gene>
<keyword evidence="1" id="KW-0812">Transmembrane</keyword>
<dbReference type="GO" id="GO:0016491">
    <property type="term" value="F:oxidoreductase activity"/>
    <property type="evidence" value="ECO:0007669"/>
    <property type="project" value="InterPro"/>
</dbReference>
<dbReference type="InterPro" id="IPR008274">
    <property type="entry name" value="AldOxase/xan_DH_MoCoBD1"/>
</dbReference>
<evidence type="ECO:0000256" key="1">
    <source>
        <dbReference type="SAM" id="Phobius"/>
    </source>
</evidence>
<dbReference type="Gene3D" id="3.30.365.10">
    <property type="entry name" value="Aldehyde oxidase/xanthine dehydrogenase, molybdopterin binding domain"/>
    <property type="match status" value="4"/>
</dbReference>
<feature type="domain" description="Aldehyde oxidase/xanthine dehydrogenase a/b hammerhead" evidence="2">
    <location>
        <begin position="256"/>
        <end position="336"/>
    </location>
</feature>
<name>A0A074MBM4_ERYLO</name>
<feature type="transmembrane region" description="Helical" evidence="1">
    <location>
        <begin position="21"/>
        <end position="39"/>
    </location>
</feature>
<dbReference type="Gene3D" id="3.90.1170.50">
    <property type="entry name" value="Aldehyde oxidase/xanthine dehydrogenase, a/b hammerhead"/>
    <property type="match status" value="1"/>
</dbReference>
<dbReference type="OrthoDB" id="9767994at2"/>
<dbReference type="PIRSF" id="PIRSF036389">
    <property type="entry name" value="IOR_B"/>
    <property type="match status" value="1"/>
</dbReference>
<keyword evidence="4" id="KW-1185">Reference proteome</keyword>
<accession>A0A074MBM4</accession>
<proteinExistence type="predicted"/>
<reference evidence="3 4" key="1">
    <citation type="submission" date="2014-04" db="EMBL/GenBank/DDBJ databases">
        <title>A comprehensive comparison of genomes of Erythrobacter spp. strains.</title>
        <authorList>
            <person name="Zheng Q."/>
        </authorList>
    </citation>
    <scope>NUCLEOTIDE SEQUENCE [LARGE SCALE GENOMIC DNA]</scope>
    <source>
        <strain evidence="3 4">DSM 6997</strain>
    </source>
</reference>
<dbReference type="STRING" id="1044.EH31_08540"/>
<dbReference type="eggNOG" id="COG1529">
    <property type="taxonomic scope" value="Bacteria"/>
</dbReference>
<dbReference type="InterPro" id="IPR037165">
    <property type="entry name" value="AldOxase/xan_DH_Mopterin-bd_sf"/>
</dbReference>
<keyword evidence="1" id="KW-0472">Membrane</keyword>
<organism evidence="3 4">
    <name type="scientific">Erythrobacter longus</name>
    <dbReference type="NCBI Taxonomy" id="1044"/>
    <lineage>
        <taxon>Bacteria</taxon>
        <taxon>Pseudomonadati</taxon>
        <taxon>Pseudomonadota</taxon>
        <taxon>Alphaproteobacteria</taxon>
        <taxon>Sphingomonadales</taxon>
        <taxon>Erythrobacteraceae</taxon>
        <taxon>Erythrobacter/Porphyrobacter group</taxon>
        <taxon>Erythrobacter</taxon>
    </lineage>
</organism>
<dbReference type="PANTHER" id="PTHR47495:SF2">
    <property type="entry name" value="ALDEHYDE DEHYDROGENASE"/>
    <property type="match status" value="1"/>
</dbReference>
<dbReference type="InterPro" id="IPR000674">
    <property type="entry name" value="Ald_Oxase/Xan_DH_a/b"/>
</dbReference>
<dbReference type="Pfam" id="PF20256">
    <property type="entry name" value="MoCoBD_2"/>
    <property type="match status" value="2"/>
</dbReference>
<evidence type="ECO:0000259" key="2">
    <source>
        <dbReference type="SMART" id="SM01008"/>
    </source>
</evidence>
<dbReference type="PANTHER" id="PTHR47495">
    <property type="entry name" value="ALDEHYDE DEHYDROGENASE"/>
    <property type="match status" value="1"/>
</dbReference>
<keyword evidence="1" id="KW-1133">Transmembrane helix</keyword>
<dbReference type="InterPro" id="IPR012368">
    <property type="entry name" value="OxRdtase_Mopterin-bd_su_IorB"/>
</dbReference>
<evidence type="ECO:0000313" key="4">
    <source>
        <dbReference type="Proteomes" id="UP000027647"/>
    </source>
</evidence>
<dbReference type="InterPro" id="IPR046867">
    <property type="entry name" value="AldOxase/xan_DH_MoCoBD2"/>
</dbReference>
<dbReference type="Pfam" id="PF02738">
    <property type="entry name" value="MoCoBD_1"/>
    <property type="match status" value="1"/>
</dbReference>
<dbReference type="SMART" id="SM01008">
    <property type="entry name" value="Ald_Xan_dh_C"/>
    <property type="match status" value="1"/>
</dbReference>
<comment type="caution">
    <text evidence="3">The sequence shown here is derived from an EMBL/GenBank/DDBJ whole genome shotgun (WGS) entry which is preliminary data.</text>
</comment>
<dbReference type="EMBL" id="JMIW01000003">
    <property type="protein sequence ID" value="KEO90130.1"/>
    <property type="molecule type" value="Genomic_DNA"/>
</dbReference>
<dbReference type="InterPro" id="IPR052516">
    <property type="entry name" value="N-heterocyclic_Hydroxylase"/>
</dbReference>
<dbReference type="RefSeq" id="WP_051699062.1">
    <property type="nucleotide sequence ID" value="NZ_JMIW01000003.1"/>
</dbReference>
<sequence length="750" mass="79749">MNDLTPGEKERSKLAKWSRRGFIGAGVLAGGGLLIGIGVRPGNPIGKLAPKVAGGAGEQLVNSWVKIDTNNIITAIVPHCEMGQGAHSVLAQMLADELDADWDKVRVQQAPTDGSYVVTDTARMFVAPFTMNAADWIEPTWNGLFTQVARMADAMLTGGSSSIRTTGQHSMRIAGAAARGMLVGAAADEWGVPAGEITTENSTLFHKASGKSASYAEFATAAADQPMDQTPALKTPDQYKLMGKSKARTDIPAKINGTAEFGIDAVPEGLDLSYAAIVRPPVPGTSVVSMDSARAKSMKGVLQILNMETFVAVVADSYWQAQQAANTIGIEWSKSASPIKTMDDQYAAFAAALDEAGETGGEEAAKKGDAQSTLGSAAKTIKAEYKAPYLAHSPMEPINCTAHVADGKCDIWASTQVPLMARSGVAETLGFDAENVTVHHPYLGGAFGRRLGVDEMTLAARVAQATGYPVKVIWSREEDTQKALYRCADMARMRAGLDGDGKLVAFDHVFTQRHDPAEACVPAIYNIANTSVRHAPADLHLPFQAWRSVDHSQQGFFIESFIDEAAHEAGADPLEYRMEMLKGSPRHVAVLKKVREISDWGGETPKGHAKGVAMVESFGTIVAEVIEVDMTSGKPKLVNAWAVCDAGYVMNPDGFRNQIEGGIVFGLTAAMYGELELVDGAIKQSNFHDYKMLRMDETPNIEVAIINSGDVPVGGAGEPGLPPAAPAFANAIYAATGKRLRTLPIAKQFA</sequence>
<protein>
    <submittedName>
        <fullName evidence="3">Xanthine dehydrogenase</fullName>
    </submittedName>
</protein>
<evidence type="ECO:0000313" key="3">
    <source>
        <dbReference type="EMBL" id="KEO90130.1"/>
    </source>
</evidence>
<dbReference type="SUPFAM" id="SSF56003">
    <property type="entry name" value="Molybdenum cofactor-binding domain"/>
    <property type="match status" value="2"/>
</dbReference>
<dbReference type="AlphaFoldDB" id="A0A074MBM4"/>